<dbReference type="EMBL" id="CP144753">
    <property type="protein sequence ID" value="WVZ95506.1"/>
    <property type="molecule type" value="Genomic_DNA"/>
</dbReference>
<accession>A0AAQ3UNU4</accession>
<reference evidence="1 2" key="1">
    <citation type="submission" date="2024-02" db="EMBL/GenBank/DDBJ databases">
        <title>High-quality chromosome-scale genome assembly of Pensacola bahiagrass (Paspalum notatum Flugge var. saurae).</title>
        <authorList>
            <person name="Vega J.M."/>
            <person name="Podio M."/>
            <person name="Orjuela J."/>
            <person name="Siena L.A."/>
            <person name="Pessino S.C."/>
            <person name="Combes M.C."/>
            <person name="Mariac C."/>
            <person name="Albertini E."/>
            <person name="Pupilli F."/>
            <person name="Ortiz J.P.A."/>
            <person name="Leblanc O."/>
        </authorList>
    </citation>
    <scope>NUCLEOTIDE SEQUENCE [LARGE SCALE GENOMIC DNA]</scope>
    <source>
        <strain evidence="1">R1</strain>
        <tissue evidence="1">Leaf</tissue>
    </source>
</reference>
<evidence type="ECO:0000313" key="2">
    <source>
        <dbReference type="Proteomes" id="UP001341281"/>
    </source>
</evidence>
<organism evidence="1 2">
    <name type="scientific">Paspalum notatum var. saurae</name>
    <dbReference type="NCBI Taxonomy" id="547442"/>
    <lineage>
        <taxon>Eukaryota</taxon>
        <taxon>Viridiplantae</taxon>
        <taxon>Streptophyta</taxon>
        <taxon>Embryophyta</taxon>
        <taxon>Tracheophyta</taxon>
        <taxon>Spermatophyta</taxon>
        <taxon>Magnoliopsida</taxon>
        <taxon>Liliopsida</taxon>
        <taxon>Poales</taxon>
        <taxon>Poaceae</taxon>
        <taxon>PACMAD clade</taxon>
        <taxon>Panicoideae</taxon>
        <taxon>Andropogonodae</taxon>
        <taxon>Paspaleae</taxon>
        <taxon>Paspalinae</taxon>
        <taxon>Paspalum</taxon>
    </lineage>
</organism>
<dbReference type="Proteomes" id="UP001341281">
    <property type="component" value="Chromosome 09"/>
</dbReference>
<dbReference type="AlphaFoldDB" id="A0AAQ3UNU4"/>
<name>A0AAQ3UNU4_PASNO</name>
<keyword evidence="2" id="KW-1185">Reference proteome</keyword>
<sequence length="69" mass="7243">MTLDELFGYGWLCAHGGGSVEEIGAAWHVAELGNDDSRRTARAAVVFWVGCPGVEDVFAGMDGQAADSL</sequence>
<protein>
    <submittedName>
        <fullName evidence="1">Uncharacterized protein</fullName>
    </submittedName>
</protein>
<gene>
    <name evidence="1" type="ORF">U9M48_041260</name>
</gene>
<proteinExistence type="predicted"/>
<evidence type="ECO:0000313" key="1">
    <source>
        <dbReference type="EMBL" id="WVZ95506.1"/>
    </source>
</evidence>